<dbReference type="InterPro" id="IPR011033">
    <property type="entry name" value="PRC_barrel-like_sf"/>
</dbReference>
<dbReference type="NCBIfam" id="TIGR02273">
    <property type="entry name" value="16S_RimM"/>
    <property type="match status" value="1"/>
</dbReference>
<keyword evidence="1 5" id="KW-0963">Cytoplasm</keyword>
<dbReference type="InterPro" id="IPR011961">
    <property type="entry name" value="RimM"/>
</dbReference>
<evidence type="ECO:0000259" key="6">
    <source>
        <dbReference type="Pfam" id="PF01782"/>
    </source>
</evidence>
<dbReference type="RefSeq" id="WP_222876176.1">
    <property type="nucleotide sequence ID" value="NZ_AP023361.1"/>
</dbReference>
<comment type="subcellular location">
    <subcellularLocation>
        <location evidence="5">Cytoplasm</location>
    </subcellularLocation>
</comment>
<protein>
    <recommendedName>
        <fullName evidence="5">Ribosome maturation factor RimM</fullName>
    </recommendedName>
</protein>
<dbReference type="Gene3D" id="2.30.30.240">
    <property type="entry name" value="PRC-barrel domain"/>
    <property type="match status" value="1"/>
</dbReference>
<dbReference type="Pfam" id="PF24986">
    <property type="entry name" value="PRC_RimM"/>
    <property type="match status" value="1"/>
</dbReference>
<organism evidence="8 9">
    <name type="scientific">Terrihabitans soli</name>
    <dbReference type="NCBI Taxonomy" id="708113"/>
    <lineage>
        <taxon>Bacteria</taxon>
        <taxon>Pseudomonadati</taxon>
        <taxon>Pseudomonadota</taxon>
        <taxon>Alphaproteobacteria</taxon>
        <taxon>Hyphomicrobiales</taxon>
        <taxon>Terrihabitans</taxon>
    </lineage>
</organism>
<dbReference type="PANTHER" id="PTHR33692:SF1">
    <property type="entry name" value="RIBOSOME MATURATION FACTOR RIMM"/>
    <property type="match status" value="1"/>
</dbReference>
<dbReference type="EMBL" id="AP023361">
    <property type="protein sequence ID" value="BCJ89467.1"/>
    <property type="molecule type" value="Genomic_DNA"/>
</dbReference>
<dbReference type="Gene3D" id="2.40.30.60">
    <property type="entry name" value="RimM"/>
    <property type="match status" value="1"/>
</dbReference>
<dbReference type="KEGG" id="tso:IZ6_02020"/>
<evidence type="ECO:0000256" key="4">
    <source>
        <dbReference type="ARBA" id="ARBA00023186"/>
    </source>
</evidence>
<evidence type="ECO:0000256" key="2">
    <source>
        <dbReference type="ARBA" id="ARBA00022517"/>
    </source>
</evidence>
<evidence type="ECO:0000313" key="8">
    <source>
        <dbReference type="EMBL" id="BCJ89467.1"/>
    </source>
</evidence>
<dbReference type="GO" id="GO:0043022">
    <property type="term" value="F:ribosome binding"/>
    <property type="evidence" value="ECO:0007669"/>
    <property type="project" value="InterPro"/>
</dbReference>
<evidence type="ECO:0000313" key="9">
    <source>
        <dbReference type="Proteomes" id="UP000515317"/>
    </source>
</evidence>
<dbReference type="GO" id="GO:0005737">
    <property type="term" value="C:cytoplasm"/>
    <property type="evidence" value="ECO:0007669"/>
    <property type="project" value="UniProtKB-SubCell"/>
</dbReference>
<dbReference type="InterPro" id="IPR056792">
    <property type="entry name" value="PRC_RimM"/>
</dbReference>
<comment type="subunit">
    <text evidence="5">Binds ribosomal protein uS19.</text>
</comment>
<dbReference type="GO" id="GO:0005840">
    <property type="term" value="C:ribosome"/>
    <property type="evidence" value="ECO:0007669"/>
    <property type="project" value="InterPro"/>
</dbReference>
<feature type="domain" description="Ribosome maturation factor RimM PRC barrel" evidence="7">
    <location>
        <begin position="99"/>
        <end position="160"/>
    </location>
</feature>
<evidence type="ECO:0000256" key="3">
    <source>
        <dbReference type="ARBA" id="ARBA00022552"/>
    </source>
</evidence>
<evidence type="ECO:0000256" key="5">
    <source>
        <dbReference type="HAMAP-Rule" id="MF_00014"/>
    </source>
</evidence>
<evidence type="ECO:0000259" key="7">
    <source>
        <dbReference type="Pfam" id="PF24986"/>
    </source>
</evidence>
<dbReference type="SUPFAM" id="SSF50346">
    <property type="entry name" value="PRC-barrel domain"/>
    <property type="match status" value="1"/>
</dbReference>
<comment type="function">
    <text evidence="5">An accessory protein needed during the final step in the assembly of 30S ribosomal subunit, possibly for assembly of the head region. Essential for efficient processing of 16S rRNA. May be needed both before and after RbfA during the maturation of 16S rRNA. It has affinity for free ribosomal 30S subunits but not for 70S ribosomes.</text>
</comment>
<feature type="domain" description="RimM N-terminal" evidence="6">
    <location>
        <begin position="8"/>
        <end position="86"/>
    </location>
</feature>
<dbReference type="Proteomes" id="UP000515317">
    <property type="component" value="Chromosome"/>
</dbReference>
<accession>A0A6S6QNH1</accession>
<proteinExistence type="inferred from homology"/>
<comment type="domain">
    <text evidence="5">The PRC barrel domain binds ribosomal protein uS19.</text>
</comment>
<dbReference type="SUPFAM" id="SSF50447">
    <property type="entry name" value="Translation proteins"/>
    <property type="match status" value="1"/>
</dbReference>
<comment type="similarity">
    <text evidence="5">Belongs to the RimM family.</text>
</comment>
<evidence type="ECO:0000256" key="1">
    <source>
        <dbReference type="ARBA" id="ARBA00022490"/>
    </source>
</evidence>
<dbReference type="InterPro" id="IPR002676">
    <property type="entry name" value="RimM_N"/>
</dbReference>
<keyword evidence="9" id="KW-1185">Reference proteome</keyword>
<gene>
    <name evidence="5 8" type="primary">rimM</name>
    <name evidence="8" type="ORF">IZ6_02020</name>
</gene>
<dbReference type="InterPro" id="IPR036976">
    <property type="entry name" value="RimM_N_sf"/>
</dbReference>
<dbReference type="PANTHER" id="PTHR33692">
    <property type="entry name" value="RIBOSOME MATURATION FACTOR RIMM"/>
    <property type="match status" value="1"/>
</dbReference>
<dbReference type="AlphaFoldDB" id="A0A6S6QNH1"/>
<reference evidence="8 9" key="1">
    <citation type="submission" date="2020-08" db="EMBL/GenBank/DDBJ databases">
        <title>Genome sequence of Rhizobiales bacterium strain IZ6.</title>
        <authorList>
            <person name="Nakai R."/>
            <person name="Naganuma T."/>
        </authorList>
    </citation>
    <scope>NUCLEOTIDE SEQUENCE [LARGE SCALE GENOMIC DNA]</scope>
    <source>
        <strain evidence="8 9">IZ6</strain>
    </source>
</reference>
<dbReference type="InterPro" id="IPR009000">
    <property type="entry name" value="Transl_B-barrel_sf"/>
</dbReference>
<dbReference type="HAMAP" id="MF_00014">
    <property type="entry name" value="Ribosome_mat_RimM"/>
    <property type="match status" value="1"/>
</dbReference>
<dbReference type="GO" id="GO:0006364">
    <property type="term" value="P:rRNA processing"/>
    <property type="evidence" value="ECO:0007669"/>
    <property type="project" value="UniProtKB-UniRule"/>
</dbReference>
<keyword evidence="4 5" id="KW-0143">Chaperone</keyword>
<keyword evidence="3 5" id="KW-0698">rRNA processing</keyword>
<dbReference type="GO" id="GO:0042274">
    <property type="term" value="P:ribosomal small subunit biogenesis"/>
    <property type="evidence" value="ECO:0007669"/>
    <property type="project" value="UniProtKB-UniRule"/>
</dbReference>
<name>A0A6S6QNH1_9HYPH</name>
<dbReference type="Pfam" id="PF01782">
    <property type="entry name" value="RimM"/>
    <property type="match status" value="1"/>
</dbReference>
<keyword evidence="2 5" id="KW-0690">Ribosome biogenesis</keyword>
<sequence length="177" mass="18967">MSSPRILVGVIGAPHGVRGEMRIKPFTEEPLALKKYGPLESEDGRKTFTVTAARMQGDMIVAKVDGVTDRDQAASLTNLRLYVPRERLPAPKDGEFYYSDLIGLRAEDEAGALIGTVRGVENFGAGDLLEIAREGGDTAHVPFTDEFVPSVDIAGGKLVIAPGNLFDAAEKLDEDPA</sequence>